<accession>A0A5P8P2M3</accession>
<dbReference type="SUPFAM" id="SSF55909">
    <property type="entry name" value="Pentein"/>
    <property type="match status" value="1"/>
</dbReference>
<dbReference type="EMBL" id="CP043617">
    <property type="protein sequence ID" value="QFR49925.1"/>
    <property type="molecule type" value="Genomic_DNA"/>
</dbReference>
<proteinExistence type="predicted"/>
<dbReference type="PANTHER" id="PTHR31377">
    <property type="entry name" value="AGMATINE DEIMINASE-RELATED"/>
    <property type="match status" value="1"/>
</dbReference>
<dbReference type="PANTHER" id="PTHR31377:SF0">
    <property type="entry name" value="AGMATINE DEIMINASE-RELATED"/>
    <property type="match status" value="1"/>
</dbReference>
<dbReference type="KEGG" id="sulg:FJR48_09370"/>
<dbReference type="GO" id="GO:0004668">
    <property type="term" value="F:protein-arginine deiminase activity"/>
    <property type="evidence" value="ECO:0007669"/>
    <property type="project" value="InterPro"/>
</dbReference>
<dbReference type="GO" id="GO:0009446">
    <property type="term" value="P:putrescine biosynthetic process"/>
    <property type="evidence" value="ECO:0007669"/>
    <property type="project" value="InterPro"/>
</dbReference>
<sequence length="333" mass="38228">MKRLIAEFEEQSFTQIIFPHENTDWDCCLEEARDNFVNIINTIIKYQKCLVVCKNIDEAKKYFESNKNLYFVEYETNDCWARDTSVLCVETDADIELLDFTFTGWGGKFEADKDNQMSKNISQYYSKDMKTIDFILEGGGVESNGVDTILTTSECMLNKNRNSSLYAIETTQKLNTEFGATKIHYLNHGYLAGDDTDSHIDTLARFVDEKTIMYVQPPKDEKDEHFEELSKMQDELKIIASENDYSLITLPFCDAVYFEDERLPATYANFLFVNGAVLVPTYGVKQDSDALKIFEDFFIDRDVIGVECSTLIKQHGSLHCVTMNFAKGVDIIL</sequence>
<dbReference type="Gene3D" id="3.75.10.10">
    <property type="entry name" value="L-arginine/glycine Amidinotransferase, Chain A"/>
    <property type="match status" value="1"/>
</dbReference>
<dbReference type="Pfam" id="PF04371">
    <property type="entry name" value="PAD_porph"/>
    <property type="match status" value="1"/>
</dbReference>
<dbReference type="Proteomes" id="UP000326944">
    <property type="component" value="Chromosome"/>
</dbReference>
<keyword evidence="3" id="KW-1185">Reference proteome</keyword>
<keyword evidence="1" id="KW-0378">Hydrolase</keyword>
<evidence type="ECO:0000313" key="2">
    <source>
        <dbReference type="EMBL" id="QFR49925.1"/>
    </source>
</evidence>
<reference evidence="2 3" key="1">
    <citation type="submission" date="2019-09" db="EMBL/GenBank/DDBJ databases">
        <title>Sulfurimonas gotlandica sp. nov., a chemoautotrophic and psychrotolerant epsilonproteobacterium isolated from a pelagic redoxcline, and an emended description of the genus Sulfurimonas.</title>
        <authorList>
            <person name="Wang S."/>
            <person name="Jiang L."/>
            <person name="Shao S."/>
        </authorList>
    </citation>
    <scope>NUCLEOTIDE SEQUENCE [LARGE SCALE GENOMIC DNA]</scope>
    <source>
        <strain evidence="2 3">GYSZ_1</strain>
    </source>
</reference>
<dbReference type="InterPro" id="IPR007466">
    <property type="entry name" value="Peptidyl-Arg-deiminase_porph"/>
</dbReference>
<evidence type="ECO:0000256" key="1">
    <source>
        <dbReference type="ARBA" id="ARBA00022801"/>
    </source>
</evidence>
<dbReference type="GO" id="GO:0047632">
    <property type="term" value="F:agmatine deiminase activity"/>
    <property type="evidence" value="ECO:0007669"/>
    <property type="project" value="TreeGrafter"/>
</dbReference>
<protein>
    <submittedName>
        <fullName evidence="2">Agmatine deiminase family protein</fullName>
    </submittedName>
</protein>
<dbReference type="RefSeq" id="WP_152307873.1">
    <property type="nucleotide sequence ID" value="NZ_CP043617.1"/>
</dbReference>
<name>A0A5P8P2M3_9BACT</name>
<evidence type="ECO:0000313" key="3">
    <source>
        <dbReference type="Proteomes" id="UP000326944"/>
    </source>
</evidence>
<gene>
    <name evidence="2" type="ORF">FJR48_09370</name>
</gene>
<dbReference type="AlphaFoldDB" id="A0A5P8P2M3"/>
<organism evidence="2 3">
    <name type="scientific">Sulfurimonas lithotrophica</name>
    <dbReference type="NCBI Taxonomy" id="2590022"/>
    <lineage>
        <taxon>Bacteria</taxon>
        <taxon>Pseudomonadati</taxon>
        <taxon>Campylobacterota</taxon>
        <taxon>Epsilonproteobacteria</taxon>
        <taxon>Campylobacterales</taxon>
        <taxon>Sulfurimonadaceae</taxon>
        <taxon>Sulfurimonas</taxon>
    </lineage>
</organism>
<dbReference type="OrthoDB" id="9808013at2"/>